<dbReference type="Pfam" id="PF00082">
    <property type="entry name" value="Peptidase_S8"/>
    <property type="match status" value="1"/>
</dbReference>
<evidence type="ECO:0000259" key="4">
    <source>
        <dbReference type="Pfam" id="PF00082"/>
    </source>
</evidence>
<keyword evidence="2" id="KW-0378">Hydrolase</keyword>
<dbReference type="InterPro" id="IPR036852">
    <property type="entry name" value="Peptidase_S8/S53_dom_sf"/>
</dbReference>
<dbReference type="GO" id="GO:0006508">
    <property type="term" value="P:proteolysis"/>
    <property type="evidence" value="ECO:0007669"/>
    <property type="project" value="UniProtKB-KW"/>
</dbReference>
<dbReference type="CDD" id="cd04847">
    <property type="entry name" value="Peptidases_S8_Subtilisin_like_2"/>
    <property type="match status" value="1"/>
</dbReference>
<reference evidence="5 6" key="1">
    <citation type="submission" date="2018-04" db="EMBL/GenBank/DDBJ databases">
        <title>Genomic Encyclopedia of Archaeal and Bacterial Type Strains, Phase II (KMG-II): from individual species to whole genera.</title>
        <authorList>
            <person name="Goeker M."/>
        </authorList>
    </citation>
    <scope>NUCLEOTIDE SEQUENCE [LARGE SCALE GENOMIC DNA]</scope>
    <source>
        <strain evidence="5 6">DSM 25521</strain>
    </source>
</reference>
<evidence type="ECO:0000256" key="2">
    <source>
        <dbReference type="ARBA" id="ARBA00022801"/>
    </source>
</evidence>
<dbReference type="InterPro" id="IPR000209">
    <property type="entry name" value="Peptidase_S8/S53_dom"/>
</dbReference>
<accession>A0A2T4YLE7</accession>
<name>A0A2T4YLE7_9HYPH</name>
<feature type="domain" description="Peptidase S8/S53" evidence="4">
    <location>
        <begin position="274"/>
        <end position="609"/>
    </location>
</feature>
<sequence length="698" mass="77977">MRIDRLRQTRAFKGQGVNIKDKFKRENRAEFGQRLLDQIVMAFGQADVEKTLLGVTEQLGKTGAYISVDRPAKLPHEKLQQKSYGVLVGAVTEMLRRTDADTLERVSYFVPDDMRESLKEQIKQYRDSEGANKPNAVHKRFDEVEAIAFNGLAGLWTSPDPLPGNDEVGWFELWLRRKAKKDAPDAEAYLDRRKDALGLHLSQEKLKFPEFVVRFIRATGGSLRRLVRELNVYVAEVRPARIDASVFTTVRSDGVAPIEWVEDAVRRLGAAPEGPYVTLHDTGVNRAHPMLRPLLDESDMHARAQSWSTDDHDGHGTNMAGIAAFGDLQFRLQDQDPIRPTHRLESYKMLPPNGHNPPETWGLVVRDAMSDLDVASPHRERVHCCTVTAQSSLTGLATTWSAAIDAATSGACEIEEIGPRRLWLQAVGNILPHEWSANEDLRDHPIEDPAQAWNALSVGGYTERTQISEPTMRGWEVAARTGDRSPYSRASLAWDRSQAPQKPEVVFEAGNWAKDPAGGFVSGIDSLSMLTTGRDVINRPLECTEMTSPAAARAAGFAAEILSANPGLWPETVRALMVHSADWTPEMRRRLGGRPTKEHCASMIRQFGFGVPDRARALASTTNDLALLAESEIKPFRRIRSRNEETGAETSRIGLNEAHYYTLPWPRNILEEHFKEQVSLKVTLSWFVVTLPPSKPSV</sequence>
<keyword evidence="6" id="KW-1185">Reference proteome</keyword>
<keyword evidence="1" id="KW-0645">Protease</keyword>
<evidence type="ECO:0000256" key="1">
    <source>
        <dbReference type="ARBA" id="ARBA00022670"/>
    </source>
</evidence>
<gene>
    <name evidence="5" type="ORF">C8P69_1381</name>
</gene>
<organism evidence="5 6">
    <name type="scientific">Phreatobacter oligotrophus</name>
    <dbReference type="NCBI Taxonomy" id="1122261"/>
    <lineage>
        <taxon>Bacteria</taxon>
        <taxon>Pseudomonadati</taxon>
        <taxon>Pseudomonadota</taxon>
        <taxon>Alphaproteobacteria</taxon>
        <taxon>Hyphomicrobiales</taxon>
        <taxon>Phreatobacteraceae</taxon>
        <taxon>Phreatobacter</taxon>
    </lineage>
</organism>
<dbReference type="AlphaFoldDB" id="A0A2T4YLE7"/>
<keyword evidence="3" id="KW-0720">Serine protease</keyword>
<evidence type="ECO:0000256" key="3">
    <source>
        <dbReference type="ARBA" id="ARBA00022825"/>
    </source>
</evidence>
<proteinExistence type="predicted"/>
<dbReference type="InterPro" id="IPR034074">
    <property type="entry name" value="Y4bN_pept_dom"/>
</dbReference>
<evidence type="ECO:0000313" key="6">
    <source>
        <dbReference type="Proteomes" id="UP000241808"/>
    </source>
</evidence>
<dbReference type="SUPFAM" id="SSF52743">
    <property type="entry name" value="Subtilisin-like"/>
    <property type="match status" value="1"/>
</dbReference>
<dbReference type="InterPro" id="IPR015500">
    <property type="entry name" value="Peptidase_S8_subtilisin-rel"/>
</dbReference>
<dbReference type="GO" id="GO:0004252">
    <property type="term" value="F:serine-type endopeptidase activity"/>
    <property type="evidence" value="ECO:0007669"/>
    <property type="project" value="InterPro"/>
</dbReference>
<comment type="caution">
    <text evidence="5">The sequence shown here is derived from an EMBL/GenBank/DDBJ whole genome shotgun (WGS) entry which is preliminary data.</text>
</comment>
<dbReference type="EMBL" id="PZZL01000038">
    <property type="protein sequence ID" value="PTM44030.1"/>
    <property type="molecule type" value="Genomic_DNA"/>
</dbReference>
<protein>
    <submittedName>
        <fullName evidence="5">Subtilase family protein</fullName>
    </submittedName>
</protein>
<dbReference type="Proteomes" id="UP000241808">
    <property type="component" value="Unassembled WGS sequence"/>
</dbReference>
<dbReference type="Gene3D" id="3.40.50.200">
    <property type="entry name" value="Peptidase S8/S53 domain"/>
    <property type="match status" value="1"/>
</dbReference>
<evidence type="ECO:0000313" key="5">
    <source>
        <dbReference type="EMBL" id="PTM44030.1"/>
    </source>
</evidence>
<dbReference type="PRINTS" id="PR00723">
    <property type="entry name" value="SUBTILISIN"/>
</dbReference>